<evidence type="ECO:0000313" key="3">
    <source>
        <dbReference type="EMBL" id="PHI31431.1"/>
    </source>
</evidence>
<reference evidence="4 6" key="3">
    <citation type="submission" date="2019-03" db="EMBL/GenBank/DDBJ databases">
        <authorList>
            <consortium name="Pathogen Informatics"/>
        </authorList>
    </citation>
    <scope>NUCLEOTIDE SEQUENCE [LARGE SCALE GENOMIC DNA]</scope>
    <source>
        <strain evidence="4 6">NCTC12282</strain>
    </source>
</reference>
<dbReference type="EMBL" id="CAADJA010000002">
    <property type="protein sequence ID" value="VFS51798.1"/>
    <property type="molecule type" value="Genomic_DNA"/>
</dbReference>
<dbReference type="STRING" id="1111728.GCA_000427805_00977"/>
<reference evidence="5" key="2">
    <citation type="submission" date="2017-09" db="EMBL/GenBank/DDBJ databases">
        <title>FDA dAtabase for Regulatory Grade micrObial Sequences (FDA-ARGOS): Supporting development and validation of Infectious Disease Dx tests.</title>
        <authorList>
            <person name="Minogue T."/>
            <person name="Wolcott M."/>
            <person name="Wasieloski L."/>
            <person name="Aguilar W."/>
            <person name="Moore D."/>
            <person name="Tallon L."/>
            <person name="Sadzewicz L."/>
            <person name="Ott S."/>
            <person name="Zhao X."/>
            <person name="Nagaraj S."/>
            <person name="Vavikolanu K."/>
            <person name="Aluvathingal J."/>
            <person name="Nadendla S."/>
            <person name="Sichtig H."/>
        </authorList>
    </citation>
    <scope>NUCLEOTIDE SEQUENCE [LARGE SCALE GENOMIC DNA]</scope>
    <source>
        <strain evidence="5">FDAARGOS_387</strain>
    </source>
</reference>
<dbReference type="GO" id="GO:0090313">
    <property type="term" value="P:regulation of protein targeting to membrane"/>
    <property type="evidence" value="ECO:0007669"/>
    <property type="project" value="TreeGrafter"/>
</dbReference>
<dbReference type="GO" id="GO:0005886">
    <property type="term" value="C:plasma membrane"/>
    <property type="evidence" value="ECO:0007669"/>
    <property type="project" value="TreeGrafter"/>
</dbReference>
<dbReference type="Pfam" id="PF05170">
    <property type="entry name" value="AsmA"/>
    <property type="match status" value="2"/>
</dbReference>
<evidence type="ECO:0000313" key="4">
    <source>
        <dbReference type="EMBL" id="VFS51798.1"/>
    </source>
</evidence>
<dbReference type="InterPro" id="IPR052894">
    <property type="entry name" value="AsmA-related"/>
</dbReference>
<feature type="region of interest" description="Disordered" evidence="1">
    <location>
        <begin position="117"/>
        <end position="136"/>
    </location>
</feature>
<dbReference type="NCBIfam" id="NF008091">
    <property type="entry name" value="PRK10833.1"/>
    <property type="match status" value="1"/>
</dbReference>
<dbReference type="RefSeq" id="WP_029094104.1">
    <property type="nucleotide sequence ID" value="NZ_CAADJA010000002.1"/>
</dbReference>
<dbReference type="PANTHER" id="PTHR30441:SF4">
    <property type="entry name" value="PROTEIN ASMA"/>
    <property type="match status" value="1"/>
</dbReference>
<sequence>MRRFLTALAILLVVVIAGMTALILLVNPNDFRGYMVKKVEDKTGYQLKIDGDLRWHAWPQLSILAGQMTLTAPGATMPIVSAENMRLDVELLPLFSHQLSVKNVVLKGGVIQLVPDTQPKRSQGAPIAPGESQSHSKPVVQASASVWTLELEKIKITDSLLVWQRTDNDIINVRDINLTLTRTDARQAALTAKARINRDQRELSFSLDGALDLKAFPHGVNIDVTGIDYQLAGAGIPAEGIKGNSVFKLDYQSSPQSVRLFPFTATFNENQITADISASFGDVPHYSLAIKSENINLDRLFLSSDAGTSAASKAERELPSPVLSSANGIPEQPDLTFLREFDATVSVDIDNLIYKGIPVHQLALKVINQQGKATIDDLQAKLANGAINIDGLVDSTGAKTLVTLKPRVQNIALGELLKAMAYPETLTGQLTMQGTFNNSGDNILDIKQGWQGNAHINIVGARLQGLNIQQLIQQAVSRSNSSVQGKEKYDRYTEVKELVVDTVLNQGQVKITRLNGASELLTVAGTGTLNLPNKSCDMNLNIRVTQGWTGKSDIIQILQNSTIPLRIYGPWSKLNYQLNVEQVLRDQLKGKVGQAIDKWINKNQDKKETKDAQKLLEKLF</sequence>
<dbReference type="OrthoDB" id="9766390at2"/>
<keyword evidence="5" id="KW-1185">Reference proteome</keyword>
<evidence type="ECO:0000256" key="1">
    <source>
        <dbReference type="SAM" id="MobiDB-lite"/>
    </source>
</evidence>
<evidence type="ECO:0000313" key="5">
    <source>
        <dbReference type="Proteomes" id="UP000224974"/>
    </source>
</evidence>
<dbReference type="Proteomes" id="UP000373449">
    <property type="component" value="Unassembled WGS sequence"/>
</dbReference>
<protein>
    <submittedName>
        <fullName evidence="3">Outer membrane assembly protein AsmA</fullName>
    </submittedName>
    <submittedName>
        <fullName evidence="4">Putative assembly protein</fullName>
    </submittedName>
</protein>
<dbReference type="Proteomes" id="UP000224974">
    <property type="component" value="Unassembled WGS sequence"/>
</dbReference>
<reference evidence="3" key="1">
    <citation type="submission" date="2017-09" db="EMBL/GenBank/DDBJ databases">
        <title>FDA dAtabase for Regulatory Grade micrObial Sequences (FDA-ARGOS): Supporting development and validation of Infectious Disease Dx tests.</title>
        <authorList>
            <person name="Minogue T."/>
            <person name="Wolcott M."/>
            <person name="Wasieloski L."/>
            <person name="Aguilar W."/>
            <person name="Moore D."/>
            <person name="Tallon L.J."/>
            <person name="Sadzewicz L."/>
            <person name="Ott S."/>
            <person name="Zhao X."/>
            <person name="Nagaraj S."/>
            <person name="Vavikolanu K."/>
            <person name="Aluvathingal J."/>
            <person name="Nadendla S."/>
            <person name="Sichtig H."/>
        </authorList>
    </citation>
    <scope>NUCLEOTIDE SEQUENCE</scope>
    <source>
        <strain evidence="3">FDAARGOS_387</strain>
    </source>
</reference>
<evidence type="ECO:0000259" key="2">
    <source>
        <dbReference type="Pfam" id="PF05170"/>
    </source>
</evidence>
<gene>
    <name evidence="3" type="ORF">CRN84_19850</name>
    <name evidence="4" type="ORF">NCTC12282_05449</name>
</gene>
<dbReference type="PANTHER" id="PTHR30441">
    <property type="entry name" value="DUF748 DOMAIN-CONTAINING PROTEIN"/>
    <property type="match status" value="1"/>
</dbReference>
<evidence type="ECO:0000313" key="6">
    <source>
        <dbReference type="Proteomes" id="UP000373449"/>
    </source>
</evidence>
<dbReference type="AlphaFoldDB" id="A0A2C6DRI8"/>
<name>A0A2C6DRI8_9GAMM</name>
<feature type="domain" description="AsmA" evidence="2">
    <location>
        <begin position="5"/>
        <end position="182"/>
    </location>
</feature>
<proteinExistence type="predicted"/>
<feature type="domain" description="AsmA" evidence="2">
    <location>
        <begin position="283"/>
        <end position="512"/>
    </location>
</feature>
<dbReference type="InterPro" id="IPR007844">
    <property type="entry name" value="AsmA"/>
</dbReference>
<organism evidence="3 5">
    <name type="scientific">Budvicia aquatica</name>
    <dbReference type="NCBI Taxonomy" id="82979"/>
    <lineage>
        <taxon>Bacteria</taxon>
        <taxon>Pseudomonadati</taxon>
        <taxon>Pseudomonadota</taxon>
        <taxon>Gammaproteobacteria</taxon>
        <taxon>Enterobacterales</taxon>
        <taxon>Budviciaceae</taxon>
        <taxon>Budvicia</taxon>
    </lineage>
</organism>
<accession>A0A2C6DRI8</accession>
<dbReference type="EMBL" id="PDDX01000001">
    <property type="protein sequence ID" value="PHI31431.1"/>
    <property type="molecule type" value="Genomic_DNA"/>
</dbReference>